<evidence type="ECO:0000313" key="2">
    <source>
        <dbReference type="EMBL" id="MCG2614003.1"/>
    </source>
</evidence>
<evidence type="ECO:0000256" key="1">
    <source>
        <dbReference type="SAM" id="SignalP"/>
    </source>
</evidence>
<keyword evidence="3" id="KW-1185">Reference proteome</keyword>
<dbReference type="Proteomes" id="UP001165367">
    <property type="component" value="Unassembled WGS sequence"/>
</dbReference>
<reference evidence="2" key="1">
    <citation type="submission" date="2022-01" db="EMBL/GenBank/DDBJ databases">
        <authorList>
            <person name="Jo J.-H."/>
            <person name="Im W.-T."/>
        </authorList>
    </citation>
    <scope>NUCLEOTIDE SEQUENCE</scope>
    <source>
        <strain evidence="2">NA20</strain>
    </source>
</reference>
<proteinExistence type="predicted"/>
<comment type="caution">
    <text evidence="2">The sequence shown here is derived from an EMBL/GenBank/DDBJ whole genome shotgun (WGS) entry which is preliminary data.</text>
</comment>
<feature type="chain" id="PRO_5046230683" evidence="1">
    <location>
        <begin position="20"/>
        <end position="231"/>
    </location>
</feature>
<dbReference type="RefSeq" id="WP_237870012.1">
    <property type="nucleotide sequence ID" value="NZ_JAKLTR010000003.1"/>
</dbReference>
<feature type="signal peptide" evidence="1">
    <location>
        <begin position="1"/>
        <end position="19"/>
    </location>
</feature>
<sequence>MTKLLLSTLFFFKLSAACAQDNLKRTADPVFLPDSFYITFREHLPLFNGRLFIGYSPSTGGHPFYPKNNWVPAVIKYDGVWYNAQAMYDVCNKDLVVQHSDSTSPFIVLPERLEQFTLDHRNFVHLDQTTDPRLTPGFYEVVTEGAFTFIAKREKIIEEEIVDRTIEREFVVTDMFFVRKDNKFFRIKKKSDLLAIIKDKKTAILKSIREKQIDIRKNLEEAIIVAAGFYK</sequence>
<gene>
    <name evidence="2" type="ORF">LZZ85_06910</name>
</gene>
<protein>
    <submittedName>
        <fullName evidence="2">Uncharacterized protein</fullName>
    </submittedName>
</protein>
<keyword evidence="1" id="KW-0732">Signal</keyword>
<name>A0ABS9KNV0_9BACT</name>
<organism evidence="2 3">
    <name type="scientific">Terrimonas ginsenosidimutans</name>
    <dbReference type="NCBI Taxonomy" id="2908004"/>
    <lineage>
        <taxon>Bacteria</taxon>
        <taxon>Pseudomonadati</taxon>
        <taxon>Bacteroidota</taxon>
        <taxon>Chitinophagia</taxon>
        <taxon>Chitinophagales</taxon>
        <taxon>Chitinophagaceae</taxon>
        <taxon>Terrimonas</taxon>
    </lineage>
</organism>
<evidence type="ECO:0000313" key="3">
    <source>
        <dbReference type="Proteomes" id="UP001165367"/>
    </source>
</evidence>
<accession>A0ABS9KNV0</accession>
<dbReference type="EMBL" id="JAKLTR010000003">
    <property type="protein sequence ID" value="MCG2614003.1"/>
    <property type="molecule type" value="Genomic_DNA"/>
</dbReference>